<dbReference type="AlphaFoldDB" id="M7B636"/>
<feature type="compositionally biased region" description="Low complexity" evidence="1">
    <location>
        <begin position="88"/>
        <end position="98"/>
    </location>
</feature>
<evidence type="ECO:0000313" key="3">
    <source>
        <dbReference type="Proteomes" id="UP000031443"/>
    </source>
</evidence>
<accession>M7B636</accession>
<dbReference type="EMBL" id="KB547462">
    <property type="protein sequence ID" value="EMP31005.1"/>
    <property type="molecule type" value="Genomic_DNA"/>
</dbReference>
<feature type="compositionally biased region" description="Polar residues" evidence="1">
    <location>
        <begin position="37"/>
        <end position="46"/>
    </location>
</feature>
<name>M7B636_CHEMY</name>
<reference evidence="3" key="1">
    <citation type="journal article" date="2013" name="Nat. Genet.">
        <title>The draft genomes of soft-shell turtle and green sea turtle yield insights into the development and evolution of the turtle-specific body plan.</title>
        <authorList>
            <person name="Wang Z."/>
            <person name="Pascual-Anaya J."/>
            <person name="Zadissa A."/>
            <person name="Li W."/>
            <person name="Niimura Y."/>
            <person name="Huang Z."/>
            <person name="Li C."/>
            <person name="White S."/>
            <person name="Xiong Z."/>
            <person name="Fang D."/>
            <person name="Wang B."/>
            <person name="Ming Y."/>
            <person name="Chen Y."/>
            <person name="Zheng Y."/>
            <person name="Kuraku S."/>
            <person name="Pignatelli M."/>
            <person name="Herrero J."/>
            <person name="Beal K."/>
            <person name="Nozawa M."/>
            <person name="Li Q."/>
            <person name="Wang J."/>
            <person name="Zhang H."/>
            <person name="Yu L."/>
            <person name="Shigenobu S."/>
            <person name="Wang J."/>
            <person name="Liu J."/>
            <person name="Flicek P."/>
            <person name="Searle S."/>
            <person name="Wang J."/>
            <person name="Kuratani S."/>
            <person name="Yin Y."/>
            <person name="Aken B."/>
            <person name="Zhang G."/>
            <person name="Irie N."/>
        </authorList>
    </citation>
    <scope>NUCLEOTIDE SEQUENCE [LARGE SCALE GENOMIC DNA]</scope>
</reference>
<organism evidence="2 3">
    <name type="scientific">Chelonia mydas</name>
    <name type="common">Green sea-turtle</name>
    <name type="synonym">Chelonia agassizi</name>
    <dbReference type="NCBI Taxonomy" id="8469"/>
    <lineage>
        <taxon>Eukaryota</taxon>
        <taxon>Metazoa</taxon>
        <taxon>Chordata</taxon>
        <taxon>Craniata</taxon>
        <taxon>Vertebrata</taxon>
        <taxon>Euteleostomi</taxon>
        <taxon>Archelosauria</taxon>
        <taxon>Testudinata</taxon>
        <taxon>Testudines</taxon>
        <taxon>Cryptodira</taxon>
        <taxon>Durocryptodira</taxon>
        <taxon>Americhelydia</taxon>
        <taxon>Chelonioidea</taxon>
        <taxon>Cheloniidae</taxon>
        <taxon>Chelonia</taxon>
    </lineage>
</organism>
<protein>
    <submittedName>
        <fullName evidence="2">Uncharacterized protein</fullName>
    </submittedName>
</protein>
<keyword evidence="3" id="KW-1185">Reference proteome</keyword>
<dbReference type="Proteomes" id="UP000031443">
    <property type="component" value="Unassembled WGS sequence"/>
</dbReference>
<proteinExistence type="predicted"/>
<evidence type="ECO:0000256" key="1">
    <source>
        <dbReference type="SAM" id="MobiDB-lite"/>
    </source>
</evidence>
<gene>
    <name evidence="2" type="ORF">UY3_11866</name>
</gene>
<sequence length="150" mass="16701">MKELQYQKFREANSLTGAKPQTCCFYKELHARPGGDSTPTPQTTLDTSEESEPCAAGVNSEEEEEDGGHVPGRPSYTTSHDLFETPLQSNQSQQANQRQGKEPQEETTAYFPEAPLYYQLPGFIEAPPVPAQIPLKLDKFIIGSNIQELR</sequence>
<evidence type="ECO:0000313" key="2">
    <source>
        <dbReference type="EMBL" id="EMP31005.1"/>
    </source>
</evidence>
<feature type="region of interest" description="Disordered" evidence="1">
    <location>
        <begin position="29"/>
        <end position="109"/>
    </location>
</feature>